<keyword evidence="1" id="KW-0812">Transmembrane</keyword>
<feature type="transmembrane region" description="Helical" evidence="1">
    <location>
        <begin position="49"/>
        <end position="66"/>
    </location>
</feature>
<dbReference type="GeneID" id="36540176"/>
<proteinExistence type="predicted"/>
<dbReference type="VEuPathDB" id="FungiDB:P168DRAFT_12677"/>
<dbReference type="EMBL" id="MSFM01000001">
    <property type="protein sequence ID" value="PKY08260.1"/>
    <property type="molecule type" value="Genomic_DNA"/>
</dbReference>
<keyword evidence="1" id="KW-1133">Transmembrane helix</keyword>
<dbReference type="AlphaFoldDB" id="A0A2I1DEI3"/>
<reference evidence="2" key="1">
    <citation type="submission" date="2016-12" db="EMBL/GenBank/DDBJ databases">
        <title>The genomes of Aspergillus section Nigri reveals drivers in fungal speciation.</title>
        <authorList>
            <consortium name="DOE Joint Genome Institute"/>
            <person name="Vesth T.C."/>
            <person name="Nybo J."/>
            <person name="Theobald S."/>
            <person name="Brandl J."/>
            <person name="Frisvad J.C."/>
            <person name="Nielsen K.F."/>
            <person name="Lyhne E.K."/>
            <person name="Kogle M.E."/>
            <person name="Kuo A."/>
            <person name="Riley R."/>
            <person name="Clum A."/>
            <person name="Nolan M."/>
            <person name="Lipzen A."/>
            <person name="Salamov A."/>
            <person name="Henrissat B."/>
            <person name="Wiebenga A."/>
            <person name="De vries R.P."/>
            <person name="Grigoriev I.V."/>
            <person name="Mortensen U.H."/>
            <person name="Andersen M.R."/>
            <person name="Baker S.E."/>
        </authorList>
    </citation>
    <scope>NUCLEOTIDE SEQUENCE</scope>
    <source>
        <strain evidence="2">IBT 28561</strain>
    </source>
</reference>
<accession>A0A2I1DEI3</accession>
<sequence length="132" mass="15208">MVRYTTFVSGSWFGGAPSFFLSPSLFPPFLGRLEVGWLVGCVRRQRNSIGFWFLVPGFSFLCLFVGGTDPRGLLHFLHGVMIMHVRMRERKKEGKWLETDQLWYIIGGGMERVLRGLGLPHERNRNAKKCEM</sequence>
<comment type="caution">
    <text evidence="2">The sequence shown here is derived from an EMBL/GenBank/DDBJ whole genome shotgun (WGS) entry which is preliminary data.</text>
</comment>
<evidence type="ECO:0000256" key="1">
    <source>
        <dbReference type="SAM" id="Phobius"/>
    </source>
</evidence>
<evidence type="ECO:0000313" key="2">
    <source>
        <dbReference type="EMBL" id="PKY08260.1"/>
    </source>
</evidence>
<name>A0A2I1DEI3_ASPC2</name>
<gene>
    <name evidence="2" type="ORF">P168DRAFT_12677</name>
</gene>
<feature type="transmembrane region" description="Helical" evidence="1">
    <location>
        <begin position="20"/>
        <end position="42"/>
    </location>
</feature>
<keyword evidence="1" id="KW-0472">Membrane</keyword>
<dbReference type="RefSeq" id="XP_024696854.1">
    <property type="nucleotide sequence ID" value="XM_024832654.1"/>
</dbReference>
<dbReference type="Proteomes" id="UP000234254">
    <property type="component" value="Unassembled WGS sequence"/>
</dbReference>
<organism evidence="2 3">
    <name type="scientific">Aspergillus campestris (strain IBT 28561)</name>
    <dbReference type="NCBI Taxonomy" id="1392248"/>
    <lineage>
        <taxon>Eukaryota</taxon>
        <taxon>Fungi</taxon>
        <taxon>Dikarya</taxon>
        <taxon>Ascomycota</taxon>
        <taxon>Pezizomycotina</taxon>
        <taxon>Eurotiomycetes</taxon>
        <taxon>Eurotiomycetidae</taxon>
        <taxon>Eurotiales</taxon>
        <taxon>Aspergillaceae</taxon>
        <taxon>Aspergillus</taxon>
        <taxon>Aspergillus subgen. Circumdati</taxon>
    </lineage>
</organism>
<protein>
    <submittedName>
        <fullName evidence="2">Uncharacterized protein</fullName>
    </submittedName>
</protein>
<evidence type="ECO:0000313" key="3">
    <source>
        <dbReference type="Proteomes" id="UP000234254"/>
    </source>
</evidence>
<keyword evidence="3" id="KW-1185">Reference proteome</keyword>